<dbReference type="EC" id="6.3.1.14" evidence="2"/>
<evidence type="ECO:0000313" key="2">
    <source>
        <dbReference type="EMBL" id="HHK68797.1"/>
    </source>
</evidence>
<organism evidence="2">
    <name type="scientific">Caldiarchaeum subterraneum</name>
    <dbReference type="NCBI Taxonomy" id="311458"/>
    <lineage>
        <taxon>Archaea</taxon>
        <taxon>Nitrososphaerota</taxon>
        <taxon>Candidatus Caldarchaeales</taxon>
        <taxon>Candidatus Caldarchaeaceae</taxon>
        <taxon>Candidatus Caldarchaeum</taxon>
    </lineage>
</organism>
<dbReference type="PANTHER" id="PTHR12196:SF2">
    <property type="entry name" value="DIPHTHINE--AMMONIA LIGASE"/>
    <property type="match status" value="1"/>
</dbReference>
<dbReference type="PIRSF" id="PIRSF039123">
    <property type="entry name" value="Diphthamide_synthase"/>
    <property type="match status" value="1"/>
</dbReference>
<comment type="caution">
    <text evidence="2">The sequence shown here is derived from an EMBL/GenBank/DDBJ whole genome shotgun (WGS) entry which is preliminary data.</text>
</comment>
<dbReference type="GO" id="GO:0017183">
    <property type="term" value="P:protein histidyl modification to diphthamide"/>
    <property type="evidence" value="ECO:0007669"/>
    <property type="project" value="TreeGrafter"/>
</dbReference>
<dbReference type="InterPro" id="IPR014729">
    <property type="entry name" value="Rossmann-like_a/b/a_fold"/>
</dbReference>
<dbReference type="EMBL" id="DRWN01000055">
    <property type="protein sequence ID" value="HHK68797.1"/>
    <property type="molecule type" value="Genomic_DNA"/>
</dbReference>
<accession>A0A7C5L7X5</accession>
<proteinExistence type="predicted"/>
<evidence type="ECO:0000259" key="1">
    <source>
        <dbReference type="Pfam" id="PF01902"/>
    </source>
</evidence>
<dbReference type="NCBIfam" id="TIGR00290">
    <property type="entry name" value="MJ0570_dom"/>
    <property type="match status" value="1"/>
</dbReference>
<name>A0A7C5L7X5_CALS0</name>
<dbReference type="SUPFAM" id="SSF52402">
    <property type="entry name" value="Adenine nucleotide alpha hydrolases-like"/>
    <property type="match status" value="1"/>
</dbReference>
<dbReference type="Gene3D" id="3.40.50.620">
    <property type="entry name" value="HUPs"/>
    <property type="match status" value="1"/>
</dbReference>
<keyword evidence="2" id="KW-0436">Ligase</keyword>
<dbReference type="Gene3D" id="3.90.1490.10">
    <property type="entry name" value="putative n-type atp pyrophosphatase, domain 2"/>
    <property type="match status" value="1"/>
</dbReference>
<reference evidence="2" key="1">
    <citation type="journal article" date="2020" name="mSystems">
        <title>Genome- and Community-Level Interaction Insights into Carbon Utilization and Element Cycling Functions of Hydrothermarchaeota in Hydrothermal Sediment.</title>
        <authorList>
            <person name="Zhou Z."/>
            <person name="Liu Y."/>
            <person name="Xu W."/>
            <person name="Pan J."/>
            <person name="Luo Z.H."/>
            <person name="Li M."/>
        </authorList>
    </citation>
    <scope>NUCLEOTIDE SEQUENCE [LARGE SCALE GENOMIC DNA]</scope>
    <source>
        <strain evidence="2">SpSt-1056</strain>
    </source>
</reference>
<dbReference type="AlphaFoldDB" id="A0A7C5L7X5"/>
<feature type="domain" description="Diphthamide synthase" evidence="1">
    <location>
        <begin position="1"/>
        <end position="218"/>
    </location>
</feature>
<gene>
    <name evidence="2" type="ORF">ENM11_06570</name>
</gene>
<dbReference type="PANTHER" id="PTHR12196">
    <property type="entry name" value="DOMAIN OF UNKNOWN FUNCTION 71 DUF71 -CONTAINING PROTEIN"/>
    <property type="match status" value="1"/>
</dbReference>
<dbReference type="GO" id="GO:0017178">
    <property type="term" value="F:diphthine-ammonia ligase activity"/>
    <property type="evidence" value="ECO:0007669"/>
    <property type="project" value="UniProtKB-EC"/>
</dbReference>
<dbReference type="CDD" id="cd01994">
    <property type="entry name" value="AANH_PF0828-like"/>
    <property type="match status" value="1"/>
</dbReference>
<protein>
    <submittedName>
        <fullName evidence="2">Diphthine--ammonia ligase</fullName>
        <ecNumber evidence="2">6.3.1.14</ecNumber>
    </submittedName>
</protein>
<dbReference type="InterPro" id="IPR002761">
    <property type="entry name" value="Diphthami_syn_dom"/>
</dbReference>
<sequence>MRLAALFSGGKDSTYSILLAERMGHEVAVLLTFLPKSIDSYLFHYPNLHITPLQAEAMGKKQLLIPVEGRDEEKVLDMALADVAGMVDGLVTGAIASRYQRDRMAKAAEKHGLKLLTPLWGVEPSQLLRRVLENGFKMMVVAVAAAGLGEEWLGRMLDDQAVAELSRLKEKYGVHPAGEGGEMETLVLDCPLFSKKLEPRRVEKVWRNNYGYLIVHEAVLVGKS</sequence>
<dbReference type="NCBIfam" id="TIGR03679">
    <property type="entry name" value="arCOG00187"/>
    <property type="match status" value="1"/>
</dbReference>
<dbReference type="Pfam" id="PF01902">
    <property type="entry name" value="Diphthami_syn_2"/>
    <property type="match status" value="1"/>
</dbReference>
<dbReference type="InterPro" id="IPR022427">
    <property type="entry name" value="MJ0570_ATP-bd"/>
</dbReference>
<dbReference type="InterPro" id="IPR030662">
    <property type="entry name" value="DPH6/MJ0570"/>
</dbReference>